<dbReference type="Pfam" id="PF16589">
    <property type="entry name" value="BRCT_2"/>
    <property type="match status" value="1"/>
</dbReference>
<dbReference type="InterPro" id="IPR036420">
    <property type="entry name" value="BRCT_dom_sf"/>
</dbReference>
<dbReference type="InterPro" id="IPR031991">
    <property type="entry name" value="Rev1_C"/>
</dbReference>
<keyword evidence="7" id="KW-0548">Nucleotidyltransferase</keyword>
<dbReference type="Gene3D" id="3.30.70.270">
    <property type="match status" value="1"/>
</dbReference>
<dbReference type="AlphaFoldDB" id="A0A8H5HSI6"/>
<evidence type="ECO:0000313" key="20">
    <source>
        <dbReference type="Proteomes" id="UP000518752"/>
    </source>
</evidence>
<keyword evidence="13" id="KW-0539">Nucleus</keyword>
<dbReference type="GO" id="GO:0003684">
    <property type="term" value="F:damaged DNA binding"/>
    <property type="evidence" value="ECO:0007669"/>
    <property type="project" value="InterPro"/>
</dbReference>
<evidence type="ECO:0000256" key="2">
    <source>
        <dbReference type="ARBA" id="ARBA00004123"/>
    </source>
</evidence>
<evidence type="ECO:0000256" key="3">
    <source>
        <dbReference type="ARBA" id="ARBA00010945"/>
    </source>
</evidence>
<evidence type="ECO:0000256" key="16">
    <source>
        <dbReference type="SAM" id="MobiDB-lite"/>
    </source>
</evidence>
<dbReference type="Pfam" id="PF16727">
    <property type="entry name" value="REV1_C"/>
    <property type="match status" value="1"/>
</dbReference>
<comment type="function">
    <text evidence="14">Deoxycytidyl transferase involved in DNA repair. Transfers a dCMP residue from dCTP to the 3'-end of a DNA primer in a template-dependent reaction. May assist in the first step in the bypass of abasic lesions by the insertion of a nucleotide opposite the lesion. Required for normal induction of mutations by physical and chemical agents. Involved in mitochondrial DNA mutagenesis.</text>
</comment>
<dbReference type="InterPro" id="IPR017961">
    <property type="entry name" value="DNA_pol_Y-fam_little_finger"/>
</dbReference>
<dbReference type="InterPro" id="IPR001126">
    <property type="entry name" value="UmuC"/>
</dbReference>
<keyword evidence="12" id="KW-0234">DNA repair</keyword>
<feature type="compositionally biased region" description="Basic and acidic residues" evidence="16">
    <location>
        <begin position="344"/>
        <end position="355"/>
    </location>
</feature>
<feature type="domain" description="BRCT" evidence="17">
    <location>
        <begin position="102"/>
        <end position="190"/>
    </location>
</feature>
<dbReference type="SUPFAM" id="SSF56672">
    <property type="entry name" value="DNA/RNA polymerases"/>
    <property type="match status" value="1"/>
</dbReference>
<evidence type="ECO:0000259" key="17">
    <source>
        <dbReference type="PROSITE" id="PS50172"/>
    </source>
</evidence>
<gene>
    <name evidence="19" type="ORF">D9757_004806</name>
</gene>
<sequence>MPSGSNSSDYFSSQDSEFLAALSKTIFPGDIGYVESVDQSRDSSHSKQELTPPPPNQQALSTSFKRKHEEEDVYGAARFGDFGQYMKRKRAKLQIQNKDIAGDEGIFTGLSIYINGYTDPSIQDLRQLIVRHGGTFQPYLDKKTIVTHIITCSLTPAKIAEWKRMKICTPEWLVESANRQVLLSWRDYAWKPTNRSEPTQGVLPNQSSLLPIVPSASKSRPEMNTSVSPSKPGPSYAAHDSNPLAQRVMHNPEWRAAHTSVAPDFIDEYYKNSRLHHLSAWKAELKELLHEAQEKAENEIGGGGFSNGKVSGEGSSMGQELSMRGAGIILRSPKKLKSSTSTDVKGKGKASDPPEEQRVIMHCDFDCFFVAAGLTKRPQLKGKPVVVCHSQGGQGGEASTSEIASASYEAREFGIKNGMSLQQARKLCPNIITIPYEFELYKQFSLKFYTALMMHAADLQAVSVDEALVDVTQTVSLMREESLGNHSAHSIPSYDPAKELAEQIRAQVRESTGCEISIGISHNITLARLATRRAKPAKSYHLVPGEVRSFLAPLDLAELHGFGRAAKQKAVGKWGTSALGDLEGKSKDALREVFGKTTGETLYNLIRGVDERRLENDKERKSVSCDINYGIRFQREEEVKTFLDQLAKEVSKRLDMIQRRGRVISLKVMKRDPTAPVEPPKFLGHGACDVFNKQTNIRDRSGRLIATSDDRILAEHAWKLLRSLDFDAKELRGLGIQVTKLEPSSASATAPTTANSDTRPLDTGKPGQSRLSFITKGKTNERNTSSSRGAVKAMDTTEAIQKPTTIATATASDGPVSNVVSATNELPSFSQLDKSVFDALPHDIKEELEIEYKRRSESPFVPPGPGVPPAAAYPPPPGHGRLVSYRPNPNINPRKFPMKFPFPRKLPPAGRSDLHRIVAQLDPNRSRARFSISPRKPGTKYNKYTKLPGIASWKVPDSELLKLDIDPEVFAALPRNVQREQITAARMLQNLGYVPQRDDSEKLDLRPVEPDPGEVTILPPPKARFIQPPTLKQACSTPGEKLYFVETDDVQRVIEQWVMRFRVYPPNKQDVAFFAKWLVKSVDRAQAGDEGLLRAVSVMKWWLVLLKRWWGGYEYVGDGDFDDDPDEKRRVKIGTAWWDSFRDVKRQMDEVARRRFGGKLSLR</sequence>
<dbReference type="Gene3D" id="3.40.50.10190">
    <property type="entry name" value="BRCT domain"/>
    <property type="match status" value="1"/>
</dbReference>
<reference evidence="19 20" key="1">
    <citation type="journal article" date="2020" name="ISME J.">
        <title>Uncovering the hidden diversity of litter-decomposition mechanisms in mushroom-forming fungi.</title>
        <authorList>
            <person name="Floudas D."/>
            <person name="Bentzer J."/>
            <person name="Ahren D."/>
            <person name="Johansson T."/>
            <person name="Persson P."/>
            <person name="Tunlid A."/>
        </authorList>
    </citation>
    <scope>NUCLEOTIDE SEQUENCE [LARGE SCALE GENOMIC DNA]</scope>
    <source>
        <strain evidence="19 20">CBS 406.79</strain>
    </source>
</reference>
<dbReference type="PANTHER" id="PTHR45990:SF1">
    <property type="entry name" value="DNA REPAIR PROTEIN REV1"/>
    <property type="match status" value="1"/>
</dbReference>
<feature type="domain" description="UmuC" evidence="18">
    <location>
        <begin position="360"/>
        <end position="563"/>
    </location>
</feature>
<evidence type="ECO:0000256" key="7">
    <source>
        <dbReference type="ARBA" id="ARBA00022695"/>
    </source>
</evidence>
<feature type="compositionally biased region" description="Low complexity" evidence="16">
    <location>
        <begin position="744"/>
        <end position="758"/>
    </location>
</feature>
<dbReference type="InterPro" id="IPR001357">
    <property type="entry name" value="BRCT_dom"/>
</dbReference>
<dbReference type="PANTHER" id="PTHR45990">
    <property type="entry name" value="DNA REPAIR PROTEIN REV1"/>
    <property type="match status" value="1"/>
</dbReference>
<dbReference type="GO" id="GO:0003887">
    <property type="term" value="F:DNA-directed DNA polymerase activity"/>
    <property type="evidence" value="ECO:0007669"/>
    <property type="project" value="InterPro"/>
</dbReference>
<feature type="region of interest" description="Disordered" evidence="16">
    <location>
        <begin position="195"/>
        <end position="241"/>
    </location>
</feature>
<comment type="subcellular location">
    <subcellularLocation>
        <location evidence="2">Nucleus</location>
    </subcellularLocation>
</comment>
<dbReference type="InterPro" id="IPR053848">
    <property type="entry name" value="IMS_HHH_1"/>
</dbReference>
<feature type="compositionally biased region" description="Polar residues" evidence="16">
    <location>
        <begin position="216"/>
        <end position="229"/>
    </location>
</feature>
<keyword evidence="11" id="KW-0238">DNA-binding</keyword>
<dbReference type="Pfam" id="PF21999">
    <property type="entry name" value="IMS_HHH_1"/>
    <property type="match status" value="1"/>
</dbReference>
<evidence type="ECO:0000256" key="12">
    <source>
        <dbReference type="ARBA" id="ARBA00023204"/>
    </source>
</evidence>
<dbReference type="InterPro" id="IPR036775">
    <property type="entry name" value="DNA_pol_Y-fam_lit_finger_sf"/>
</dbReference>
<dbReference type="GO" id="GO:0042276">
    <property type="term" value="P:error-prone translesion synthesis"/>
    <property type="evidence" value="ECO:0007669"/>
    <property type="project" value="TreeGrafter"/>
</dbReference>
<evidence type="ECO:0000256" key="15">
    <source>
        <dbReference type="ARBA" id="ARBA00081902"/>
    </source>
</evidence>
<dbReference type="Pfam" id="PF00817">
    <property type="entry name" value="IMS"/>
    <property type="match status" value="1"/>
</dbReference>
<protein>
    <recommendedName>
        <fullName evidence="4">DNA repair protein REV1</fullName>
    </recommendedName>
    <alternativeName>
        <fullName evidence="15">Reversionless protein 1</fullName>
    </alternativeName>
</protein>
<evidence type="ECO:0000256" key="14">
    <source>
        <dbReference type="ARBA" id="ARBA00058985"/>
    </source>
</evidence>
<evidence type="ECO:0000256" key="8">
    <source>
        <dbReference type="ARBA" id="ARBA00022723"/>
    </source>
</evidence>
<feature type="region of interest" description="Disordered" evidence="16">
    <location>
        <begin position="332"/>
        <end position="355"/>
    </location>
</feature>
<dbReference type="Gene3D" id="6.10.250.1630">
    <property type="match status" value="1"/>
</dbReference>
<feature type="compositionally biased region" description="Polar residues" evidence="16">
    <location>
        <begin position="195"/>
        <end position="209"/>
    </location>
</feature>
<dbReference type="PROSITE" id="PS50172">
    <property type="entry name" value="BRCT"/>
    <property type="match status" value="1"/>
</dbReference>
<organism evidence="19 20">
    <name type="scientific">Collybiopsis confluens</name>
    <dbReference type="NCBI Taxonomy" id="2823264"/>
    <lineage>
        <taxon>Eukaryota</taxon>
        <taxon>Fungi</taxon>
        <taxon>Dikarya</taxon>
        <taxon>Basidiomycota</taxon>
        <taxon>Agaricomycotina</taxon>
        <taxon>Agaricomycetes</taxon>
        <taxon>Agaricomycetidae</taxon>
        <taxon>Agaricales</taxon>
        <taxon>Marasmiineae</taxon>
        <taxon>Omphalotaceae</taxon>
        <taxon>Collybiopsis</taxon>
    </lineage>
</organism>
<evidence type="ECO:0000256" key="9">
    <source>
        <dbReference type="ARBA" id="ARBA00022763"/>
    </source>
</evidence>
<name>A0A8H5HSI6_9AGAR</name>
<dbReference type="GO" id="GO:0005634">
    <property type="term" value="C:nucleus"/>
    <property type="evidence" value="ECO:0007669"/>
    <property type="project" value="UniProtKB-SubCell"/>
</dbReference>
<keyword evidence="10" id="KW-0460">Magnesium</keyword>
<dbReference type="InterPro" id="IPR043128">
    <property type="entry name" value="Rev_trsase/Diguanyl_cyclase"/>
</dbReference>
<dbReference type="FunFam" id="3.30.1490.100:FF:000001">
    <property type="entry name" value="DNA repair protein REV1"/>
    <property type="match status" value="1"/>
</dbReference>
<dbReference type="FunFam" id="3.40.50.10190:FF:000011">
    <property type="entry name" value="DNA repair protein REV1"/>
    <property type="match status" value="1"/>
</dbReference>
<dbReference type="Gene3D" id="6.10.250.1490">
    <property type="match status" value="1"/>
</dbReference>
<comment type="similarity">
    <text evidence="3">Belongs to the DNA polymerase type-Y family.</text>
</comment>
<dbReference type="Pfam" id="PF11799">
    <property type="entry name" value="IMS_C"/>
    <property type="match status" value="1"/>
</dbReference>
<dbReference type="SUPFAM" id="SSF52113">
    <property type="entry name" value="BRCT domain"/>
    <property type="match status" value="1"/>
</dbReference>
<dbReference type="EMBL" id="JAACJN010000028">
    <property type="protein sequence ID" value="KAF5388723.1"/>
    <property type="molecule type" value="Genomic_DNA"/>
</dbReference>
<keyword evidence="8" id="KW-0479">Metal-binding</keyword>
<proteinExistence type="inferred from homology"/>
<comment type="cofactor">
    <cofactor evidence="1">
        <name>Mg(2+)</name>
        <dbReference type="ChEBI" id="CHEBI:18420"/>
    </cofactor>
</comment>
<dbReference type="CDD" id="cd17719">
    <property type="entry name" value="BRCT_Rev1"/>
    <property type="match status" value="1"/>
</dbReference>
<dbReference type="OrthoDB" id="427711at2759"/>
<evidence type="ECO:0000259" key="18">
    <source>
        <dbReference type="PROSITE" id="PS50173"/>
    </source>
</evidence>
<dbReference type="Gene3D" id="1.20.58.1280">
    <property type="entry name" value="DNA repair protein Rev1, C-terminal domain"/>
    <property type="match status" value="1"/>
</dbReference>
<dbReference type="PROSITE" id="PS50173">
    <property type="entry name" value="UMUC"/>
    <property type="match status" value="1"/>
</dbReference>
<accession>A0A8H5HSI6</accession>
<keyword evidence="6" id="KW-0808">Transferase</keyword>
<feature type="region of interest" description="Disordered" evidence="16">
    <location>
        <begin position="37"/>
        <end position="65"/>
    </location>
</feature>
<keyword evidence="5" id="KW-0237">DNA synthesis</keyword>
<dbReference type="GO" id="GO:0017125">
    <property type="term" value="F:deoxycytidyl transferase activity"/>
    <property type="evidence" value="ECO:0007669"/>
    <property type="project" value="TreeGrafter"/>
</dbReference>
<evidence type="ECO:0000256" key="1">
    <source>
        <dbReference type="ARBA" id="ARBA00001946"/>
    </source>
</evidence>
<dbReference type="SUPFAM" id="SSF100879">
    <property type="entry name" value="Lesion bypass DNA polymerase (Y-family), little finger domain"/>
    <property type="match status" value="1"/>
</dbReference>
<keyword evidence="9" id="KW-0227">DNA damage</keyword>
<feature type="compositionally biased region" description="Basic and acidic residues" evidence="16">
    <location>
        <begin position="38"/>
        <end position="48"/>
    </location>
</feature>
<dbReference type="Gene3D" id="1.10.150.20">
    <property type="entry name" value="5' to 3' exonuclease, C-terminal subdomain"/>
    <property type="match status" value="1"/>
</dbReference>
<dbReference type="InterPro" id="IPR043502">
    <property type="entry name" value="DNA/RNA_pol_sf"/>
</dbReference>
<evidence type="ECO:0000256" key="11">
    <source>
        <dbReference type="ARBA" id="ARBA00023125"/>
    </source>
</evidence>
<dbReference type="Gene3D" id="3.40.1170.60">
    <property type="match status" value="1"/>
</dbReference>
<evidence type="ECO:0000256" key="10">
    <source>
        <dbReference type="ARBA" id="ARBA00022842"/>
    </source>
</evidence>
<feature type="region of interest" description="Disordered" evidence="16">
    <location>
        <begin position="742"/>
        <end position="798"/>
    </location>
</feature>
<feature type="region of interest" description="Disordered" evidence="16">
    <location>
        <begin position="299"/>
        <end position="318"/>
    </location>
</feature>
<dbReference type="Gene3D" id="3.30.1490.100">
    <property type="entry name" value="DNA polymerase, Y-family, little finger domain"/>
    <property type="match status" value="1"/>
</dbReference>
<evidence type="ECO:0000256" key="5">
    <source>
        <dbReference type="ARBA" id="ARBA00022634"/>
    </source>
</evidence>
<evidence type="ECO:0000256" key="13">
    <source>
        <dbReference type="ARBA" id="ARBA00023242"/>
    </source>
</evidence>
<dbReference type="CDD" id="cd01701">
    <property type="entry name" value="PolY_Rev1"/>
    <property type="match status" value="1"/>
</dbReference>
<dbReference type="InterPro" id="IPR038401">
    <property type="entry name" value="Rev1_C_sf"/>
</dbReference>
<dbReference type="Proteomes" id="UP000518752">
    <property type="component" value="Unassembled WGS sequence"/>
</dbReference>
<keyword evidence="20" id="KW-1185">Reference proteome</keyword>
<evidence type="ECO:0000256" key="4">
    <source>
        <dbReference type="ARBA" id="ARBA00020399"/>
    </source>
</evidence>
<dbReference type="GO" id="GO:0070987">
    <property type="term" value="P:error-free translesion synthesis"/>
    <property type="evidence" value="ECO:0007669"/>
    <property type="project" value="TreeGrafter"/>
</dbReference>
<evidence type="ECO:0000256" key="6">
    <source>
        <dbReference type="ARBA" id="ARBA00022679"/>
    </source>
</evidence>
<evidence type="ECO:0000313" key="19">
    <source>
        <dbReference type="EMBL" id="KAF5388723.1"/>
    </source>
</evidence>
<comment type="caution">
    <text evidence="19">The sequence shown here is derived from an EMBL/GenBank/DDBJ whole genome shotgun (WGS) entry which is preliminary data.</text>
</comment>
<dbReference type="GO" id="GO:0046872">
    <property type="term" value="F:metal ion binding"/>
    <property type="evidence" value="ECO:0007669"/>
    <property type="project" value="UniProtKB-KW"/>
</dbReference>
<dbReference type="SMART" id="SM00292">
    <property type="entry name" value="BRCT"/>
    <property type="match status" value="1"/>
</dbReference>
<dbReference type="GO" id="GO:0006281">
    <property type="term" value="P:DNA repair"/>
    <property type="evidence" value="ECO:0007669"/>
    <property type="project" value="UniProtKB-KW"/>
</dbReference>